<dbReference type="eggNOG" id="COG3337">
    <property type="taxonomic scope" value="Bacteria"/>
</dbReference>
<evidence type="ECO:0000256" key="2">
    <source>
        <dbReference type="ARBA" id="ARBA00006161"/>
    </source>
</evidence>
<evidence type="ECO:0000256" key="1">
    <source>
        <dbReference type="ARBA" id="ARBA00004496"/>
    </source>
</evidence>
<comment type="similarity">
    <text evidence="2">Belongs to the CRISPR system Cmr5 family.</text>
</comment>
<dbReference type="KEGG" id="rxy:Rxyl_0260"/>
<proteinExistence type="inferred from homology"/>
<dbReference type="STRING" id="266117.Rxyl_0260"/>
<evidence type="ECO:0000313" key="7">
    <source>
        <dbReference type="Proteomes" id="UP000006637"/>
    </source>
</evidence>
<dbReference type="SUPFAM" id="SSF158568">
    <property type="entry name" value="AF1862-like"/>
    <property type="match status" value="1"/>
</dbReference>
<gene>
    <name evidence="6" type="ordered locus">Rxyl_0260</name>
</gene>
<dbReference type="Proteomes" id="UP000006637">
    <property type="component" value="Chromosome"/>
</dbReference>
<name>Q1AZE1_RUBXD</name>
<evidence type="ECO:0000256" key="3">
    <source>
        <dbReference type="ARBA" id="ARBA00022490"/>
    </source>
</evidence>
<organism evidence="6 7">
    <name type="scientific">Rubrobacter xylanophilus (strain DSM 9941 / JCM 11954 / NBRC 16129 / PRD-1)</name>
    <dbReference type="NCBI Taxonomy" id="266117"/>
    <lineage>
        <taxon>Bacteria</taxon>
        <taxon>Bacillati</taxon>
        <taxon>Actinomycetota</taxon>
        <taxon>Rubrobacteria</taxon>
        <taxon>Rubrobacterales</taxon>
        <taxon>Rubrobacteraceae</taxon>
        <taxon>Rubrobacter</taxon>
    </lineage>
</organism>
<sequence length="141" mass="15667">MAEERTLEQRRAAHALAAIQELQRAGRGGYGNYKSYVSSLPATILTNGLGQAAATLLAGAKLNSKNRNADNRAREKLYDHLSSWLCGGDEESPYQKKGDLLENITRNDQDCYIRAQAEALEYLSWLKRFAEAFLEGSKGEK</sequence>
<dbReference type="OrthoDB" id="285848at2"/>
<dbReference type="GO" id="GO:0051607">
    <property type="term" value="P:defense response to virus"/>
    <property type="evidence" value="ECO:0007669"/>
    <property type="project" value="UniProtKB-KW"/>
</dbReference>
<keyword evidence="7" id="KW-1185">Reference proteome</keyword>
<evidence type="ECO:0000313" key="6">
    <source>
        <dbReference type="EMBL" id="ABG03237.1"/>
    </source>
</evidence>
<keyword evidence="4" id="KW-0051">Antiviral defense</keyword>
<keyword evidence="3" id="KW-0963">Cytoplasm</keyword>
<dbReference type="Gene3D" id="1.10.520.30">
    <property type="entry name" value="AF1862-like domain"/>
    <property type="match status" value="1"/>
</dbReference>
<dbReference type="EMBL" id="CP000386">
    <property type="protein sequence ID" value="ABG03237.1"/>
    <property type="molecule type" value="Genomic_DNA"/>
</dbReference>
<protein>
    <recommendedName>
        <fullName evidence="5">CRISPR type III-B/RAMP module-associated protein Cmr5</fullName>
    </recommendedName>
</protein>
<evidence type="ECO:0000256" key="4">
    <source>
        <dbReference type="ARBA" id="ARBA00023118"/>
    </source>
</evidence>
<dbReference type="AlphaFoldDB" id="Q1AZE1"/>
<dbReference type="GO" id="GO:0005737">
    <property type="term" value="C:cytoplasm"/>
    <property type="evidence" value="ECO:0007669"/>
    <property type="project" value="UniProtKB-SubCell"/>
</dbReference>
<dbReference type="InterPro" id="IPR023101">
    <property type="entry name" value="AF1862-like_dom_sf"/>
</dbReference>
<accession>Q1AZE1</accession>
<dbReference type="RefSeq" id="WP_011563255.1">
    <property type="nucleotide sequence ID" value="NC_008148.1"/>
</dbReference>
<evidence type="ECO:0000256" key="5">
    <source>
        <dbReference type="ARBA" id="ARBA00030001"/>
    </source>
</evidence>
<reference evidence="6 7" key="1">
    <citation type="submission" date="2006-06" db="EMBL/GenBank/DDBJ databases">
        <title>Complete sequence of Rubrobacter xylanophilus DSM 9941.</title>
        <authorList>
            <consortium name="US DOE Joint Genome Institute"/>
            <person name="Copeland A."/>
            <person name="Lucas S."/>
            <person name="Lapidus A."/>
            <person name="Barry K."/>
            <person name="Detter J.C."/>
            <person name="Glavina del Rio T."/>
            <person name="Hammon N."/>
            <person name="Israni S."/>
            <person name="Dalin E."/>
            <person name="Tice H."/>
            <person name="Pitluck S."/>
            <person name="Munk A.C."/>
            <person name="Brettin T."/>
            <person name="Bruce D."/>
            <person name="Han C."/>
            <person name="Tapia R."/>
            <person name="Gilna P."/>
            <person name="Schmutz J."/>
            <person name="Larimer F."/>
            <person name="Land M."/>
            <person name="Hauser L."/>
            <person name="Kyrpides N."/>
            <person name="Lykidis A."/>
            <person name="da Costa M.S."/>
            <person name="Rainey F.A."/>
            <person name="Empadinhas N."/>
            <person name="Jolivet E."/>
            <person name="Battista J.R."/>
            <person name="Richardson P."/>
        </authorList>
    </citation>
    <scope>NUCLEOTIDE SEQUENCE [LARGE SCALE GENOMIC DNA]</scope>
    <source>
        <strain evidence="7">DSM 9941 / NBRC 16129 / PRD-1</strain>
    </source>
</reference>
<comment type="subcellular location">
    <subcellularLocation>
        <location evidence="1">Cytoplasm</location>
    </subcellularLocation>
</comment>
<dbReference type="InterPro" id="IPR010160">
    <property type="entry name" value="CRISPR-assoc_prot_Cmr5"/>
</dbReference>
<dbReference type="CDD" id="cd09749">
    <property type="entry name" value="Cmr5_III-B"/>
    <property type="match status" value="1"/>
</dbReference>
<dbReference type="Pfam" id="PF09701">
    <property type="entry name" value="Cas_Cmr5"/>
    <property type="match status" value="1"/>
</dbReference>
<dbReference type="NCBIfam" id="TIGR01881">
    <property type="entry name" value="cas_Cmr5"/>
    <property type="match status" value="1"/>
</dbReference>
<dbReference type="HOGENOM" id="CLU_120836_1_0_11"/>